<comment type="subcellular location">
    <subcellularLocation>
        <location evidence="1">Membrane</location>
        <topology evidence="1">Multi-pass membrane protein</topology>
    </subcellularLocation>
</comment>
<evidence type="ECO:0000256" key="4">
    <source>
        <dbReference type="ARBA" id="ARBA00023136"/>
    </source>
</evidence>
<protein>
    <submittedName>
        <fullName evidence="6">Flippase</fullName>
    </submittedName>
</protein>
<dbReference type="InterPro" id="IPR002797">
    <property type="entry name" value="Polysacc_synth"/>
</dbReference>
<dbReference type="CDD" id="cd13128">
    <property type="entry name" value="MATE_Wzx_like"/>
    <property type="match status" value="1"/>
</dbReference>
<dbReference type="RefSeq" id="WP_171626858.1">
    <property type="nucleotide sequence ID" value="NZ_JABBPG010000006.1"/>
</dbReference>
<evidence type="ECO:0000313" key="6">
    <source>
        <dbReference type="EMBL" id="NOU51802.1"/>
    </source>
</evidence>
<feature type="transmembrane region" description="Helical" evidence="5">
    <location>
        <begin position="292"/>
        <end position="311"/>
    </location>
</feature>
<evidence type="ECO:0000256" key="3">
    <source>
        <dbReference type="ARBA" id="ARBA00022989"/>
    </source>
</evidence>
<feature type="transmembrane region" description="Helical" evidence="5">
    <location>
        <begin position="323"/>
        <end position="346"/>
    </location>
</feature>
<accession>A0A849VEI2</accession>
<evidence type="ECO:0000256" key="1">
    <source>
        <dbReference type="ARBA" id="ARBA00004141"/>
    </source>
</evidence>
<proteinExistence type="predicted"/>
<feature type="transmembrane region" description="Helical" evidence="5">
    <location>
        <begin position="146"/>
        <end position="162"/>
    </location>
</feature>
<dbReference type="Proteomes" id="UP000586305">
    <property type="component" value="Unassembled WGS sequence"/>
</dbReference>
<keyword evidence="2 5" id="KW-0812">Transmembrane</keyword>
<name>A0A849VEI2_9GAMM</name>
<dbReference type="GO" id="GO:0016020">
    <property type="term" value="C:membrane"/>
    <property type="evidence" value="ECO:0007669"/>
    <property type="project" value="UniProtKB-SubCell"/>
</dbReference>
<dbReference type="PANTHER" id="PTHR43424">
    <property type="entry name" value="LOCUS PUTATIVE PROTEIN 1-RELATED"/>
    <property type="match status" value="1"/>
</dbReference>
<sequence length="424" mass="48080">MTRLTWLNSSLLIGERIIVLLLSFTSALLMARYAGAELFGLFSAIVSLGSLFLIFTQMGLNSVASKYFSLYPNSSAYYMQAALLIRLLFSTIAIPFAFLSGLFIWDLNKAILVALLVTLQIGNALNVTEFYFIAKHSVIKPLIPRLLIKLVCKTALILAIIFELPLSIWVALVGLEYLCIAFAYLLLLRQKQVHLHNVFSTTKNIRRGMYLLFHRGKWLALSSLAAIIYLKIDQVMLATMVGDKEVAYYAAAAKLSEFWYVLPVLVSNVLMPRLVELYKTQISHYWHLQRWLYFYSTVIASLVAILMMLLAKPLIILLFTDEYLPSVPILQIHILGCLFIFSRAFMSKWLVLSNHHKLSLYSHAFGALSNIFLNWFLIPIFGGIGAAIASVVSYCIASIGFMFFFKSTREYLLKILPKCFRPNS</sequence>
<dbReference type="Pfam" id="PF01943">
    <property type="entry name" value="Polysacc_synt"/>
    <property type="match status" value="1"/>
</dbReference>
<feature type="transmembrane region" description="Helical" evidence="5">
    <location>
        <begin position="246"/>
        <end position="271"/>
    </location>
</feature>
<dbReference type="EMBL" id="JABBPG010000006">
    <property type="protein sequence ID" value="NOU51802.1"/>
    <property type="molecule type" value="Genomic_DNA"/>
</dbReference>
<feature type="transmembrane region" description="Helical" evidence="5">
    <location>
        <begin position="39"/>
        <end position="60"/>
    </location>
</feature>
<feature type="transmembrane region" description="Helical" evidence="5">
    <location>
        <begin position="81"/>
        <end position="105"/>
    </location>
</feature>
<comment type="caution">
    <text evidence="6">The sequence shown here is derived from an EMBL/GenBank/DDBJ whole genome shotgun (WGS) entry which is preliminary data.</text>
</comment>
<dbReference type="InterPro" id="IPR052556">
    <property type="entry name" value="PolySynth_Transporter"/>
</dbReference>
<reference evidence="6 7" key="1">
    <citation type="submission" date="2020-04" db="EMBL/GenBank/DDBJ databases">
        <title>Pseudoalteromonas caenipelagi sp. nov., isolated from a tidal flat.</title>
        <authorList>
            <person name="Park S."/>
            <person name="Yoon J.-H."/>
        </authorList>
    </citation>
    <scope>NUCLEOTIDE SEQUENCE [LARGE SCALE GENOMIC DNA]</scope>
    <source>
        <strain evidence="6 7">JBTF-M23</strain>
    </source>
</reference>
<feature type="transmembrane region" description="Helical" evidence="5">
    <location>
        <begin position="358"/>
        <end position="378"/>
    </location>
</feature>
<organism evidence="6 7">
    <name type="scientific">Pseudoalteromonas caenipelagi</name>
    <dbReference type="NCBI Taxonomy" id="2726988"/>
    <lineage>
        <taxon>Bacteria</taxon>
        <taxon>Pseudomonadati</taxon>
        <taxon>Pseudomonadota</taxon>
        <taxon>Gammaproteobacteria</taxon>
        <taxon>Alteromonadales</taxon>
        <taxon>Pseudoalteromonadaceae</taxon>
        <taxon>Pseudoalteromonas</taxon>
    </lineage>
</organism>
<evidence type="ECO:0000256" key="5">
    <source>
        <dbReference type="SAM" id="Phobius"/>
    </source>
</evidence>
<keyword evidence="3 5" id="KW-1133">Transmembrane helix</keyword>
<feature type="transmembrane region" description="Helical" evidence="5">
    <location>
        <begin position="12"/>
        <end position="33"/>
    </location>
</feature>
<dbReference type="AlphaFoldDB" id="A0A849VEI2"/>
<evidence type="ECO:0000313" key="7">
    <source>
        <dbReference type="Proteomes" id="UP000586305"/>
    </source>
</evidence>
<feature type="transmembrane region" description="Helical" evidence="5">
    <location>
        <begin position="384"/>
        <end position="405"/>
    </location>
</feature>
<dbReference type="PANTHER" id="PTHR43424:SF1">
    <property type="entry name" value="LOCUS PUTATIVE PROTEIN 1-RELATED"/>
    <property type="match status" value="1"/>
</dbReference>
<feature type="transmembrane region" description="Helical" evidence="5">
    <location>
        <begin position="111"/>
        <end position="134"/>
    </location>
</feature>
<feature type="transmembrane region" description="Helical" evidence="5">
    <location>
        <begin position="168"/>
        <end position="188"/>
    </location>
</feature>
<evidence type="ECO:0000256" key="2">
    <source>
        <dbReference type="ARBA" id="ARBA00022692"/>
    </source>
</evidence>
<keyword evidence="7" id="KW-1185">Reference proteome</keyword>
<feature type="transmembrane region" description="Helical" evidence="5">
    <location>
        <begin position="209"/>
        <end position="230"/>
    </location>
</feature>
<keyword evidence="4 5" id="KW-0472">Membrane</keyword>
<gene>
    <name evidence="6" type="ORF">HG263_14790</name>
</gene>